<dbReference type="EMBL" id="FN653017">
    <property type="protein sequence ID" value="CBY21640.1"/>
    <property type="molecule type" value="Genomic_DNA"/>
</dbReference>
<dbReference type="GO" id="GO:0000981">
    <property type="term" value="F:DNA-binding transcription factor activity, RNA polymerase II-specific"/>
    <property type="evidence" value="ECO:0007669"/>
    <property type="project" value="TreeGrafter"/>
</dbReference>
<dbReference type="SUPFAM" id="SSF47459">
    <property type="entry name" value="HLH, helix-loop-helix DNA-binding domain"/>
    <property type="match status" value="1"/>
</dbReference>
<feature type="compositionally biased region" description="Basic and acidic residues" evidence="6">
    <location>
        <begin position="132"/>
        <end position="143"/>
    </location>
</feature>
<keyword evidence="9" id="KW-1185">Reference proteome</keyword>
<name>E4WUV9_OIKDI</name>
<evidence type="ECO:0000256" key="3">
    <source>
        <dbReference type="ARBA" id="ARBA00023125"/>
    </source>
</evidence>
<proteinExistence type="predicted"/>
<accession>E4WUV9</accession>
<dbReference type="InterPro" id="IPR051098">
    <property type="entry name" value="NeuroDiff_E-box_TFs"/>
</dbReference>
<dbReference type="GO" id="GO:0046983">
    <property type="term" value="F:protein dimerization activity"/>
    <property type="evidence" value="ECO:0007669"/>
    <property type="project" value="InterPro"/>
</dbReference>
<evidence type="ECO:0000313" key="9">
    <source>
        <dbReference type="Proteomes" id="UP000001307"/>
    </source>
</evidence>
<dbReference type="InterPro" id="IPR036638">
    <property type="entry name" value="HLH_DNA-bd_sf"/>
</dbReference>
<sequence>MNPSGVDWAFSSAAATAAANWPDALDVRNGMYQPPVDAMGRPMGWPLGPQEMPGLMNCGNYPGWNGYAAFAGQPHMNPDIFARGINGLRNNQTASGIKHEPKDLSPKGEKNRMPLMSPSQNSLSEEDLSLSPEERERRERERSRLANNARERLRVKDINEAFKDLGRICQAHLKTDKPQTKLVILQQAVQIIQQLEIRLQGESMLQHRQNMCITPPFVDVSAFFGISSEN</sequence>
<dbReference type="PROSITE" id="PS50888">
    <property type="entry name" value="BHLH"/>
    <property type="match status" value="1"/>
</dbReference>
<protein>
    <recommendedName>
        <fullName evidence="7">BHLH domain-containing protein</fullName>
    </recommendedName>
</protein>
<evidence type="ECO:0000256" key="1">
    <source>
        <dbReference type="ARBA" id="ARBA00004123"/>
    </source>
</evidence>
<dbReference type="PANTHER" id="PTHR11793:SF13">
    <property type="entry name" value="PROTEIN DAUGHTERLESS"/>
    <property type="match status" value="1"/>
</dbReference>
<gene>
    <name evidence="8" type="ORF">GSOID_T00009414001</name>
</gene>
<dbReference type="GO" id="GO:0000785">
    <property type="term" value="C:chromatin"/>
    <property type="evidence" value="ECO:0007669"/>
    <property type="project" value="TreeGrafter"/>
</dbReference>
<keyword evidence="5" id="KW-0539">Nucleus</keyword>
<dbReference type="OrthoDB" id="10034090at2759"/>
<dbReference type="GO" id="GO:0005667">
    <property type="term" value="C:transcription regulator complex"/>
    <property type="evidence" value="ECO:0007669"/>
    <property type="project" value="TreeGrafter"/>
</dbReference>
<dbReference type="SMART" id="SM00353">
    <property type="entry name" value="HLH"/>
    <property type="match status" value="1"/>
</dbReference>
<dbReference type="AlphaFoldDB" id="E4WUV9"/>
<dbReference type="Gene3D" id="4.10.280.10">
    <property type="entry name" value="Helix-loop-helix DNA-binding domain"/>
    <property type="match status" value="1"/>
</dbReference>
<feature type="domain" description="BHLH" evidence="7">
    <location>
        <begin position="142"/>
        <end position="195"/>
    </location>
</feature>
<evidence type="ECO:0000259" key="7">
    <source>
        <dbReference type="PROSITE" id="PS50888"/>
    </source>
</evidence>
<evidence type="ECO:0000256" key="4">
    <source>
        <dbReference type="ARBA" id="ARBA00023163"/>
    </source>
</evidence>
<reference evidence="8" key="1">
    <citation type="journal article" date="2010" name="Science">
        <title>Plasticity of animal genome architecture unmasked by rapid evolution of a pelagic tunicate.</title>
        <authorList>
            <person name="Denoeud F."/>
            <person name="Henriet S."/>
            <person name="Mungpakdee S."/>
            <person name="Aury J.M."/>
            <person name="Da Silva C."/>
            <person name="Brinkmann H."/>
            <person name="Mikhaleva J."/>
            <person name="Olsen L.C."/>
            <person name="Jubin C."/>
            <person name="Canestro C."/>
            <person name="Bouquet J.M."/>
            <person name="Danks G."/>
            <person name="Poulain J."/>
            <person name="Campsteijn C."/>
            <person name="Adamski M."/>
            <person name="Cross I."/>
            <person name="Yadetie F."/>
            <person name="Muffato M."/>
            <person name="Louis A."/>
            <person name="Butcher S."/>
            <person name="Tsagkogeorga G."/>
            <person name="Konrad A."/>
            <person name="Singh S."/>
            <person name="Jensen M.F."/>
            <person name="Cong E.H."/>
            <person name="Eikeseth-Otteraa H."/>
            <person name="Noel B."/>
            <person name="Anthouard V."/>
            <person name="Porcel B.M."/>
            <person name="Kachouri-Lafond R."/>
            <person name="Nishino A."/>
            <person name="Ugolini M."/>
            <person name="Chourrout P."/>
            <person name="Nishida H."/>
            <person name="Aasland R."/>
            <person name="Huzurbazar S."/>
            <person name="Westhof E."/>
            <person name="Delsuc F."/>
            <person name="Lehrach H."/>
            <person name="Reinhardt R."/>
            <person name="Weissenbach J."/>
            <person name="Roy S.W."/>
            <person name="Artiguenave F."/>
            <person name="Postlethwait J.H."/>
            <person name="Manak J.R."/>
            <person name="Thompson E.M."/>
            <person name="Jaillon O."/>
            <person name="Du Pasquier L."/>
            <person name="Boudinot P."/>
            <person name="Liberles D.A."/>
            <person name="Volff J.N."/>
            <person name="Philippe H."/>
            <person name="Lenhard B."/>
            <person name="Roest Crollius H."/>
            <person name="Wincker P."/>
            <person name="Chourrout D."/>
        </authorList>
    </citation>
    <scope>NUCLEOTIDE SEQUENCE [LARGE SCALE GENOMIC DNA]</scope>
</reference>
<organism evidence="8">
    <name type="scientific">Oikopleura dioica</name>
    <name type="common">Tunicate</name>
    <dbReference type="NCBI Taxonomy" id="34765"/>
    <lineage>
        <taxon>Eukaryota</taxon>
        <taxon>Metazoa</taxon>
        <taxon>Chordata</taxon>
        <taxon>Tunicata</taxon>
        <taxon>Appendicularia</taxon>
        <taxon>Copelata</taxon>
        <taxon>Oikopleuridae</taxon>
        <taxon>Oikopleura</taxon>
    </lineage>
</organism>
<comment type="subcellular location">
    <subcellularLocation>
        <location evidence="1">Nucleus</location>
    </subcellularLocation>
</comment>
<dbReference type="GO" id="GO:0005634">
    <property type="term" value="C:nucleus"/>
    <property type="evidence" value="ECO:0007669"/>
    <property type="project" value="UniProtKB-SubCell"/>
</dbReference>
<feature type="compositionally biased region" description="Basic and acidic residues" evidence="6">
    <location>
        <begin position="97"/>
        <end position="112"/>
    </location>
</feature>
<evidence type="ECO:0000313" key="8">
    <source>
        <dbReference type="EMBL" id="CBY21640.1"/>
    </source>
</evidence>
<feature type="region of interest" description="Disordered" evidence="6">
    <location>
        <begin position="91"/>
        <end position="143"/>
    </location>
</feature>
<dbReference type="InterPro" id="IPR011598">
    <property type="entry name" value="bHLH_dom"/>
</dbReference>
<evidence type="ECO:0000256" key="2">
    <source>
        <dbReference type="ARBA" id="ARBA00023015"/>
    </source>
</evidence>
<dbReference type="PANTHER" id="PTHR11793">
    <property type="entry name" value="BASIC HELIX-LOOP-HELIX TRANSCRIPTION FACTOR"/>
    <property type="match status" value="1"/>
</dbReference>
<keyword evidence="4" id="KW-0804">Transcription</keyword>
<dbReference type="Pfam" id="PF00010">
    <property type="entry name" value="HLH"/>
    <property type="match status" value="1"/>
</dbReference>
<keyword evidence="2" id="KW-0805">Transcription regulation</keyword>
<dbReference type="Proteomes" id="UP000001307">
    <property type="component" value="Unassembled WGS sequence"/>
</dbReference>
<evidence type="ECO:0000256" key="5">
    <source>
        <dbReference type="ARBA" id="ARBA00023242"/>
    </source>
</evidence>
<dbReference type="GO" id="GO:0000978">
    <property type="term" value="F:RNA polymerase II cis-regulatory region sequence-specific DNA binding"/>
    <property type="evidence" value="ECO:0007669"/>
    <property type="project" value="TreeGrafter"/>
</dbReference>
<evidence type="ECO:0000256" key="6">
    <source>
        <dbReference type="SAM" id="MobiDB-lite"/>
    </source>
</evidence>
<keyword evidence="3" id="KW-0238">DNA-binding</keyword>
<dbReference type="InParanoid" id="E4WUV9"/>